<evidence type="ECO:0000256" key="1">
    <source>
        <dbReference type="SAM" id="MobiDB-lite"/>
    </source>
</evidence>
<evidence type="ECO:0000313" key="2">
    <source>
        <dbReference type="EMBL" id="KAK9310717.1"/>
    </source>
</evidence>
<dbReference type="Proteomes" id="UP001432146">
    <property type="component" value="Unassembled WGS sequence"/>
</dbReference>
<sequence>MSRRVGAMQSQGAFASGCTSGAIRSVVKNILGENFAHMLRRGVSNCHEQKERDTVNPSATRGREKGGGTKLTGKRQIEASHDIMALVLFSNSCPENASAIALASQTATGREEDASKASLLVTLHRNITIFH</sequence>
<accession>A0AAW1AKD8</accession>
<comment type="caution">
    <text evidence="2">The sequence shown here is derived from an EMBL/GenBank/DDBJ whole genome shotgun (WGS) entry which is preliminary data.</text>
</comment>
<organism evidence="2 3">
    <name type="scientific">Tetragonisca angustula</name>
    <dbReference type="NCBI Taxonomy" id="166442"/>
    <lineage>
        <taxon>Eukaryota</taxon>
        <taxon>Metazoa</taxon>
        <taxon>Ecdysozoa</taxon>
        <taxon>Arthropoda</taxon>
        <taxon>Hexapoda</taxon>
        <taxon>Insecta</taxon>
        <taxon>Pterygota</taxon>
        <taxon>Neoptera</taxon>
        <taxon>Endopterygota</taxon>
        <taxon>Hymenoptera</taxon>
        <taxon>Apocrita</taxon>
        <taxon>Aculeata</taxon>
        <taxon>Apoidea</taxon>
        <taxon>Anthophila</taxon>
        <taxon>Apidae</taxon>
        <taxon>Tetragonisca</taxon>
    </lineage>
</organism>
<reference evidence="2 3" key="1">
    <citation type="submission" date="2024-05" db="EMBL/GenBank/DDBJ databases">
        <title>The nuclear and mitochondrial genome assemblies of Tetragonisca angustula (Apidae: Meliponini), a tiny yet remarkable pollinator in the Neotropics.</title>
        <authorList>
            <person name="Ferrari R."/>
            <person name="Ricardo P.C."/>
            <person name="Dias F.C."/>
            <person name="Araujo N.S."/>
            <person name="Soares D.O."/>
            <person name="Zhou Q.-S."/>
            <person name="Zhu C.-D."/>
            <person name="Coutinho L."/>
            <person name="Airas M.C."/>
            <person name="Batista T.M."/>
        </authorList>
    </citation>
    <scope>NUCLEOTIDE SEQUENCE [LARGE SCALE GENOMIC DNA]</scope>
    <source>
        <strain evidence="2">ASF017062</strain>
        <tissue evidence="2">Abdomen</tissue>
    </source>
</reference>
<gene>
    <name evidence="2" type="ORF">QLX08_000036</name>
</gene>
<proteinExistence type="predicted"/>
<dbReference type="AlphaFoldDB" id="A0AAW1AKD8"/>
<feature type="region of interest" description="Disordered" evidence="1">
    <location>
        <begin position="46"/>
        <end position="75"/>
    </location>
</feature>
<dbReference type="PROSITE" id="PS51257">
    <property type="entry name" value="PROKAR_LIPOPROTEIN"/>
    <property type="match status" value="1"/>
</dbReference>
<keyword evidence="3" id="KW-1185">Reference proteome</keyword>
<protein>
    <submittedName>
        <fullName evidence="2">Uncharacterized protein</fullName>
    </submittedName>
</protein>
<name>A0AAW1AKD8_9HYME</name>
<dbReference type="EMBL" id="JAWNGG020000001">
    <property type="protein sequence ID" value="KAK9310717.1"/>
    <property type="molecule type" value="Genomic_DNA"/>
</dbReference>
<evidence type="ECO:0000313" key="3">
    <source>
        <dbReference type="Proteomes" id="UP001432146"/>
    </source>
</evidence>